<protein>
    <submittedName>
        <fullName evidence="1">Uncharacterized protein</fullName>
    </submittedName>
</protein>
<accession>A0ABS6BP58</accession>
<evidence type="ECO:0000313" key="2">
    <source>
        <dbReference type="Proteomes" id="UP000776252"/>
    </source>
</evidence>
<sequence length="447" mass="51480">MKNILIVAYFYPPLGGAGVQRTLKFAKFLKKFGYNVFVLTVNNEKGTIKDESLKLESTDGIKVFRAMQKENFIVNFILNRKVTDVKVEKNENKKDITKKTSDNTFKSKINKKVKKHLLNIYRNMYIPDDKISWKKDAISVGINIIKDEKIDIIYSTSAPYTGHLIAYELKQKSNLQWIADFRDQWVANPFVNYSAYAKIKNEKMEKMVIEKADAVVSVSKPIIDDFVYRYKDQVIDKFKVITNGYDEEDFADFNMNLVAKKYIITHNGTLYGKRSPKNFLIAVDRLIIKRKIKQDELTIRFVGQIGKDAQEDIRFFVAKYDNIIEFISYLPHKESLKKLEETSATLLIIEAGVGSDGIYTGKLFEYIRSGRDIIGIVPTGVAKDLILSTNTGFCCHPEKVDEIEDVIYKSYSSWKGTKKKSDINWKKVSEYSRENLTRDLIGVIEGL</sequence>
<proteinExistence type="predicted"/>
<name>A0ABS6BP58_9CLOT</name>
<keyword evidence="2" id="KW-1185">Reference proteome</keyword>
<organism evidence="1 2">
    <name type="scientific">Clostridium frigoris</name>
    <dbReference type="NCBI Taxonomy" id="205327"/>
    <lineage>
        <taxon>Bacteria</taxon>
        <taxon>Bacillati</taxon>
        <taxon>Bacillota</taxon>
        <taxon>Clostridia</taxon>
        <taxon>Eubacteriales</taxon>
        <taxon>Clostridiaceae</taxon>
        <taxon>Clostridium</taxon>
    </lineage>
</organism>
<dbReference type="RefSeq" id="WP_216145891.1">
    <property type="nucleotide sequence ID" value="NZ_JAHLDV010000003.1"/>
</dbReference>
<dbReference type="Proteomes" id="UP000776252">
    <property type="component" value="Unassembled WGS sequence"/>
</dbReference>
<evidence type="ECO:0000313" key="1">
    <source>
        <dbReference type="EMBL" id="MBU3158689.1"/>
    </source>
</evidence>
<dbReference type="EMBL" id="JAHLDV010000003">
    <property type="protein sequence ID" value="MBU3158689.1"/>
    <property type="molecule type" value="Genomic_DNA"/>
</dbReference>
<gene>
    <name evidence="1" type="ORF">KPL37_02730</name>
</gene>
<comment type="caution">
    <text evidence="1">The sequence shown here is derived from an EMBL/GenBank/DDBJ whole genome shotgun (WGS) entry which is preliminary data.</text>
</comment>
<reference evidence="1 2" key="1">
    <citation type="submission" date="2021-06" db="EMBL/GenBank/DDBJ databases">
        <title>Clostridia strains as spoilage organisms.</title>
        <authorList>
            <person name="Wambui J."/>
            <person name="Stephan R."/>
            <person name="Stevens M.J.A."/>
        </authorList>
    </citation>
    <scope>NUCLEOTIDE SEQUENCE [LARGE SCALE GENOMIC DNA]</scope>
    <source>
        <strain evidence="1 2">DSM 14204</strain>
    </source>
</reference>